<reference evidence="2 3" key="1">
    <citation type="submission" date="2021-05" db="EMBL/GenBank/DDBJ databases">
        <title>A Polyphasic approach of four new species of the genus Ohtaekwangia: Ohtaekwangia histidinii sp. nov., Ohtaekwangia cretensis sp. nov., Ohtaekwangia indiensis sp. nov., Ohtaekwangia reichenbachii sp. nov. from diverse environment.</title>
        <authorList>
            <person name="Octaviana S."/>
        </authorList>
    </citation>
    <scope>NUCLEOTIDE SEQUENCE [LARGE SCALE GENOMIC DNA]</scope>
    <source>
        <strain evidence="2 3">PWU37</strain>
    </source>
</reference>
<accession>A0AAP2GF78</accession>
<feature type="transmembrane region" description="Helical" evidence="1">
    <location>
        <begin position="153"/>
        <end position="173"/>
    </location>
</feature>
<keyword evidence="1" id="KW-0472">Membrane</keyword>
<dbReference type="EMBL" id="JAHESC010000036">
    <property type="protein sequence ID" value="MBT1689134.1"/>
    <property type="molecule type" value="Genomic_DNA"/>
</dbReference>
<feature type="transmembrane region" description="Helical" evidence="1">
    <location>
        <begin position="21"/>
        <end position="37"/>
    </location>
</feature>
<keyword evidence="3" id="KW-1185">Reference proteome</keyword>
<sequence length="365" mass="40406">MQTLNGRFIKKTMIKKERLSIVALAMFCLVCGLWAGLNRIGWSLAVLPVAAHHGAIMVGGFLGTLISLEKIIPLKKKILYGIPVLSAGSVVFFFTGQVRLGIYALIISSAGLALVFLYYFRLRRDRIYVLMFLGAACWLTGNLLLLTKLFYPLAFPWWAAFGLMIIAAERLELMKFLPVSRVEKTVFTGILLCFVGGALFSFHGWGNLICGGSLMAASVWLMRNDLIAITIKKKGLHRYMAVSLLAGYMALLLAGVFFCVLSEQWLNYDVIVHSFFIGFVFSMIFAHGPLILPGIMGLAVTPFSRILYFWLLLLHGSWMMRVAADVMVATEVRKVSGLLSAVAIPGYFLTMAILTLIARRGVKGI</sequence>
<feature type="transmembrane region" description="Helical" evidence="1">
    <location>
        <begin position="100"/>
        <end position="120"/>
    </location>
</feature>
<dbReference type="RefSeq" id="WP_254092359.1">
    <property type="nucleotide sequence ID" value="NZ_JAHESC010000036.1"/>
</dbReference>
<feature type="transmembrane region" description="Helical" evidence="1">
    <location>
        <begin position="307"/>
        <end position="324"/>
    </location>
</feature>
<dbReference type="AlphaFoldDB" id="A0AAP2GF78"/>
<dbReference type="Proteomes" id="UP001319180">
    <property type="component" value="Unassembled WGS sequence"/>
</dbReference>
<gene>
    <name evidence="2" type="ORF">KK078_21385</name>
</gene>
<keyword evidence="1" id="KW-0812">Transmembrane</keyword>
<evidence type="ECO:0000313" key="3">
    <source>
        <dbReference type="Proteomes" id="UP001319180"/>
    </source>
</evidence>
<comment type="caution">
    <text evidence="2">The sequence shown here is derived from an EMBL/GenBank/DDBJ whole genome shotgun (WGS) entry which is preliminary data.</text>
</comment>
<feature type="transmembrane region" description="Helical" evidence="1">
    <location>
        <begin position="127"/>
        <end position="147"/>
    </location>
</feature>
<evidence type="ECO:0000256" key="1">
    <source>
        <dbReference type="SAM" id="Phobius"/>
    </source>
</evidence>
<feature type="transmembrane region" description="Helical" evidence="1">
    <location>
        <begin position="336"/>
        <end position="358"/>
    </location>
</feature>
<protein>
    <submittedName>
        <fullName evidence="2">Uncharacterized protein</fullName>
    </submittedName>
</protein>
<feature type="transmembrane region" description="Helical" evidence="1">
    <location>
        <begin position="185"/>
        <end position="202"/>
    </location>
</feature>
<keyword evidence="1" id="KW-1133">Transmembrane helix</keyword>
<feature type="transmembrane region" description="Helical" evidence="1">
    <location>
        <begin position="239"/>
        <end position="258"/>
    </location>
</feature>
<feature type="transmembrane region" description="Helical" evidence="1">
    <location>
        <begin position="270"/>
        <end position="295"/>
    </location>
</feature>
<feature type="transmembrane region" description="Helical" evidence="1">
    <location>
        <begin position="43"/>
        <end position="66"/>
    </location>
</feature>
<organism evidence="2 3">
    <name type="scientific">Dawidia soli</name>
    <dbReference type="NCBI Taxonomy" id="2782352"/>
    <lineage>
        <taxon>Bacteria</taxon>
        <taxon>Pseudomonadati</taxon>
        <taxon>Bacteroidota</taxon>
        <taxon>Cytophagia</taxon>
        <taxon>Cytophagales</taxon>
        <taxon>Chryseotaleaceae</taxon>
        <taxon>Dawidia</taxon>
    </lineage>
</organism>
<evidence type="ECO:0000313" key="2">
    <source>
        <dbReference type="EMBL" id="MBT1689134.1"/>
    </source>
</evidence>
<name>A0AAP2GF78_9BACT</name>
<proteinExistence type="predicted"/>
<feature type="transmembrane region" description="Helical" evidence="1">
    <location>
        <begin position="78"/>
        <end position="94"/>
    </location>
</feature>